<dbReference type="SUPFAM" id="SSF140931">
    <property type="entry name" value="Fic-like"/>
    <property type="match status" value="1"/>
</dbReference>
<dbReference type="InterPro" id="IPR036597">
    <property type="entry name" value="Fido-like_dom_sf"/>
</dbReference>
<keyword evidence="2" id="KW-0067">ATP-binding</keyword>
<evidence type="ECO:0000256" key="3">
    <source>
        <dbReference type="PIRSR" id="PIRSR640198-3"/>
    </source>
</evidence>
<dbReference type="PROSITE" id="PS51459">
    <property type="entry name" value="FIDO"/>
    <property type="match status" value="1"/>
</dbReference>
<dbReference type="InterPro" id="IPR003812">
    <property type="entry name" value="Fido"/>
</dbReference>
<proteinExistence type="predicted"/>
<dbReference type="RefSeq" id="WP_184339925.1">
    <property type="nucleotide sequence ID" value="NZ_JACHIG010000005.1"/>
</dbReference>
<feature type="active site" evidence="1">
    <location>
        <position position="194"/>
    </location>
</feature>
<dbReference type="EMBL" id="JACHIG010000005">
    <property type="protein sequence ID" value="MBB5033000.1"/>
    <property type="molecule type" value="Genomic_DNA"/>
</dbReference>
<feature type="domain" description="Fido" evidence="4">
    <location>
        <begin position="96"/>
        <end position="251"/>
    </location>
</feature>
<evidence type="ECO:0000256" key="2">
    <source>
        <dbReference type="PIRSR" id="PIRSR640198-2"/>
    </source>
</evidence>
<dbReference type="Proteomes" id="UP000590740">
    <property type="component" value="Unassembled WGS sequence"/>
</dbReference>
<feature type="binding site" evidence="2">
    <location>
        <begin position="198"/>
        <end position="205"/>
    </location>
    <ligand>
        <name>ATP</name>
        <dbReference type="ChEBI" id="CHEBI:30616"/>
    </ligand>
</feature>
<dbReference type="PANTHER" id="PTHR13504:SF38">
    <property type="entry name" value="FIDO DOMAIN-CONTAINING PROTEIN"/>
    <property type="match status" value="1"/>
</dbReference>
<gene>
    <name evidence="5" type="ORF">HNQ65_002583</name>
</gene>
<name>A0A7W7YBV4_9BACT</name>
<evidence type="ECO:0000259" key="4">
    <source>
        <dbReference type="PROSITE" id="PS51459"/>
    </source>
</evidence>
<dbReference type="PANTHER" id="PTHR13504">
    <property type="entry name" value="FIDO DOMAIN-CONTAINING PROTEIN DDB_G0283145"/>
    <property type="match status" value="1"/>
</dbReference>
<organism evidence="5 6">
    <name type="scientific">Prosthecobacter vanneervenii</name>
    <dbReference type="NCBI Taxonomy" id="48466"/>
    <lineage>
        <taxon>Bacteria</taxon>
        <taxon>Pseudomonadati</taxon>
        <taxon>Verrucomicrobiota</taxon>
        <taxon>Verrucomicrobiia</taxon>
        <taxon>Verrucomicrobiales</taxon>
        <taxon>Verrucomicrobiaceae</taxon>
        <taxon>Prosthecobacter</taxon>
    </lineage>
</organism>
<evidence type="ECO:0000313" key="6">
    <source>
        <dbReference type="Proteomes" id="UP000590740"/>
    </source>
</evidence>
<keyword evidence="6" id="KW-1185">Reference proteome</keyword>
<evidence type="ECO:0000313" key="5">
    <source>
        <dbReference type="EMBL" id="MBB5033000.1"/>
    </source>
</evidence>
<protein>
    <submittedName>
        <fullName evidence="5">Fic family protein</fullName>
    </submittedName>
</protein>
<feature type="site" description="Important for autoinhibition of adenylyltransferase activity" evidence="3">
    <location>
        <position position="45"/>
    </location>
</feature>
<dbReference type="AlphaFoldDB" id="A0A7W7YBV4"/>
<dbReference type="GO" id="GO:0005524">
    <property type="term" value="F:ATP binding"/>
    <property type="evidence" value="ECO:0007669"/>
    <property type="project" value="UniProtKB-KW"/>
</dbReference>
<dbReference type="InterPro" id="IPR040198">
    <property type="entry name" value="Fido_containing"/>
</dbReference>
<evidence type="ECO:0000256" key="1">
    <source>
        <dbReference type="PIRSR" id="PIRSR640198-1"/>
    </source>
</evidence>
<dbReference type="Gene3D" id="1.10.3290.10">
    <property type="entry name" value="Fido-like domain"/>
    <property type="match status" value="1"/>
</dbReference>
<sequence length="440" mass="50204">MQTEIQTLEALRDDWRALQPLTAENEARLWKKLRLEWNYHSNHIEGNTLTYGETELLLLHDRTHGNHSHREYLEMKAHDVGIEHVRTLAADKDRLISEGDIRDLNRIILKEPFWKQATTANGQTTRKEIIPGEYKTTPNSVLQATGEILSFASVEETPARMSDLVAWLRAELTSPTLPVAACIAKLHHDFIIIHPFEDGNGRVARLLVNYVLMRGGWLPLIVHTEEKEDYLTALRLADAGELSALMTYLQRRLEWSMQIGIKAAKGESIEEPSDLEKEVAIFVRNQQESKDKVVFRSQEVLRQLFDLGLREFVERVETKLSKLVPLFRDHRVTIQPHLPAAQGNPVKALELMIQATEHVSSFSMQHVFLRYLTKAPQPFNVSVTATMTFDDSQYALNLAGQDLIRRRYNKPVLPDEAETLANKALAHAFAEIKKLSGSTE</sequence>
<comment type="caution">
    <text evidence="5">The sequence shown here is derived from an EMBL/GenBank/DDBJ whole genome shotgun (WGS) entry which is preliminary data.</text>
</comment>
<reference evidence="5 6" key="1">
    <citation type="submission" date="2020-08" db="EMBL/GenBank/DDBJ databases">
        <title>Genomic Encyclopedia of Type Strains, Phase IV (KMG-IV): sequencing the most valuable type-strain genomes for metagenomic binning, comparative biology and taxonomic classification.</title>
        <authorList>
            <person name="Goeker M."/>
        </authorList>
    </citation>
    <scope>NUCLEOTIDE SEQUENCE [LARGE SCALE GENOMIC DNA]</scope>
    <source>
        <strain evidence="5 6">DSM 12252</strain>
    </source>
</reference>
<keyword evidence="2" id="KW-0547">Nucleotide-binding</keyword>
<dbReference type="Pfam" id="PF02661">
    <property type="entry name" value="Fic"/>
    <property type="match status" value="1"/>
</dbReference>
<accession>A0A7W7YBV4</accession>